<dbReference type="Proteomes" id="UP000000539">
    <property type="component" value="Chromosome 14"/>
</dbReference>
<gene>
    <name evidence="3" type="primary">LYRM1</name>
</gene>
<dbReference type="GeneTree" id="ENSGT00390000006695"/>
<reference evidence="3" key="2">
    <citation type="submission" date="2025-08" db="UniProtKB">
        <authorList>
            <consortium name="Ensembl"/>
        </authorList>
    </citation>
    <scope>IDENTIFICATION</scope>
    <source>
        <strain evidence="3">broiler</strain>
    </source>
</reference>
<dbReference type="InterPro" id="IPR008011">
    <property type="entry name" value="Complex1_LYR_dom"/>
</dbReference>
<reference evidence="3" key="1">
    <citation type="submission" date="2020-11" db="EMBL/GenBank/DDBJ databases">
        <title>Gallus gallus (Chicken) genome, bGalGal1, GRCg7b, maternal haplotype autosomes + Z &amp; W.</title>
        <authorList>
            <person name="Warren W."/>
            <person name="Formenti G."/>
            <person name="Fedrigo O."/>
            <person name="Haase B."/>
            <person name="Mountcastle J."/>
            <person name="Balacco J."/>
            <person name="Tracey A."/>
            <person name="Schneider V."/>
            <person name="Okimoto R."/>
            <person name="Cheng H."/>
            <person name="Hawken R."/>
            <person name="Howe K."/>
            <person name="Jarvis E.D."/>
        </authorList>
    </citation>
    <scope>NUCLEOTIDE SEQUENCE [LARGE SCALE GENOMIC DNA]</scope>
    <source>
        <strain evidence="3">Broiler</strain>
    </source>
</reference>
<dbReference type="InterPro" id="IPR045294">
    <property type="entry name" value="Complex1_LYR_LYRM1"/>
</dbReference>
<protein>
    <submittedName>
        <fullName evidence="3">LYR motif containing 1</fullName>
    </submittedName>
</protein>
<dbReference type="PANTHER" id="PTHR14273:SF0">
    <property type="entry name" value="LYR MOTIF-CONTAINING PROTEIN 1"/>
    <property type="match status" value="1"/>
</dbReference>
<proteinExistence type="inferred from homology"/>
<evidence type="ECO:0000313" key="3">
    <source>
        <dbReference type="Ensembl" id="ENSGALP00010025887.1"/>
    </source>
</evidence>
<feature type="domain" description="Complex 1 LYR protein" evidence="2">
    <location>
        <begin position="63"/>
        <end position="126"/>
    </location>
</feature>
<dbReference type="CDD" id="cd20261">
    <property type="entry name" value="Complex1_LYR_LYRM1"/>
    <property type="match status" value="1"/>
</dbReference>
<sequence>MWGHVLGIRFCSSCGSVHHVLCTKVVEGLLFPEDSSDPAPNCSGLMSGYIQQLELQMTAVMRQEVLGLYRKIFRIAKKWQSASGQAEETTAEREYIIKEAKTLFRKNKDVMDPKLIKQCIDECEARIQIGLHYNIPYPRPIHLPPMGLTQKQGRTFRHQEKLRKISKPIYLKSHDEIS</sequence>
<comment type="similarity">
    <text evidence="1">Belongs to the complex I LYR family.</text>
</comment>
<dbReference type="Pfam" id="PF05347">
    <property type="entry name" value="Complex1_LYR"/>
    <property type="match status" value="1"/>
</dbReference>
<dbReference type="InterPro" id="IPR040330">
    <property type="entry name" value="LYRM1"/>
</dbReference>
<dbReference type="OrthoDB" id="275715at2759"/>
<keyword evidence="4" id="KW-1185">Reference proteome</keyword>
<dbReference type="Ensembl" id="ENSGALT00010043531.1">
    <property type="protein sequence ID" value="ENSGALP00010025887.1"/>
    <property type="gene ID" value="ENSGALG00010018014.1"/>
</dbReference>
<name>A0A8V0Z463_CHICK</name>
<dbReference type="PANTHER" id="PTHR14273">
    <property type="entry name" value="LYR MOTIF-CONTAINING PROTEIN 1"/>
    <property type="match status" value="1"/>
</dbReference>
<accession>A0A8V0Z463</accession>
<evidence type="ECO:0000259" key="2">
    <source>
        <dbReference type="Pfam" id="PF05347"/>
    </source>
</evidence>
<organism evidence="3 4">
    <name type="scientific">Gallus gallus</name>
    <name type="common">Chicken</name>
    <dbReference type="NCBI Taxonomy" id="9031"/>
    <lineage>
        <taxon>Eukaryota</taxon>
        <taxon>Metazoa</taxon>
        <taxon>Chordata</taxon>
        <taxon>Craniata</taxon>
        <taxon>Vertebrata</taxon>
        <taxon>Euteleostomi</taxon>
        <taxon>Archelosauria</taxon>
        <taxon>Archosauria</taxon>
        <taxon>Dinosauria</taxon>
        <taxon>Saurischia</taxon>
        <taxon>Theropoda</taxon>
        <taxon>Coelurosauria</taxon>
        <taxon>Aves</taxon>
        <taxon>Neognathae</taxon>
        <taxon>Galloanserae</taxon>
        <taxon>Galliformes</taxon>
        <taxon>Phasianidae</taxon>
        <taxon>Phasianinae</taxon>
        <taxon>Gallus</taxon>
    </lineage>
</organism>
<evidence type="ECO:0000256" key="1">
    <source>
        <dbReference type="ARBA" id="ARBA00009508"/>
    </source>
</evidence>
<evidence type="ECO:0000313" key="4">
    <source>
        <dbReference type="Proteomes" id="UP000000539"/>
    </source>
</evidence>
<reference evidence="3" key="3">
    <citation type="submission" date="2025-09" db="UniProtKB">
        <authorList>
            <consortium name="Ensembl"/>
        </authorList>
    </citation>
    <scope>IDENTIFICATION</scope>
    <source>
        <strain evidence="3">broiler</strain>
    </source>
</reference>
<dbReference type="AlphaFoldDB" id="A0A8V0Z463"/>